<organism evidence="7 8">
    <name type="scientific">Secundilactobacillus pentosiphilus</name>
    <dbReference type="NCBI Taxonomy" id="1714682"/>
    <lineage>
        <taxon>Bacteria</taxon>
        <taxon>Bacillati</taxon>
        <taxon>Bacillota</taxon>
        <taxon>Bacilli</taxon>
        <taxon>Lactobacillales</taxon>
        <taxon>Lactobacillaceae</taxon>
        <taxon>Secundilactobacillus</taxon>
    </lineage>
</organism>
<evidence type="ECO:0000256" key="3">
    <source>
        <dbReference type="PIRSR" id="PIRSR606225-1"/>
    </source>
</evidence>
<sequence>MEFTWTVTDTGLSAKQFLGQHGVSHRMFTQLNQSNGQVLVNGVTAKPAVKVQPTDKVTLVVPVEPADPEVPVSIEPLEIVSEDANTLVVLKPAGLTSVPGPSNRTDTLVNRVKGHLAAAGDQNLVPHVITRLDRDTSGLVLIAKHRLANSWLNQQLADHRLKKRYLAIVSGQLSQDHDLIDAPLKRSADGFDQIVAPDGKSAQTEYWVREHSTNWTLVEVLLHTGRTHQIRAHFRSIGHPLLGDELYDGPRDLIRRQALHAYQLDYQDPVTGQTRHFEAELPADMLKIIKSVG</sequence>
<dbReference type="RefSeq" id="WP_089088862.1">
    <property type="nucleotide sequence ID" value="NZ_BCMH01000010.1"/>
</dbReference>
<comment type="caution">
    <text evidence="7">The sequence shown here is derived from an EMBL/GenBank/DDBJ whole genome shotgun (WGS) entry which is preliminary data.</text>
</comment>
<evidence type="ECO:0000259" key="6">
    <source>
        <dbReference type="Pfam" id="PF00849"/>
    </source>
</evidence>
<dbReference type="PANTHER" id="PTHR21600">
    <property type="entry name" value="MITOCHONDRIAL RNA PSEUDOURIDINE SYNTHASE"/>
    <property type="match status" value="1"/>
</dbReference>
<evidence type="ECO:0000256" key="4">
    <source>
        <dbReference type="PROSITE-ProRule" id="PRU00182"/>
    </source>
</evidence>
<proteinExistence type="inferred from homology"/>
<keyword evidence="4" id="KW-0694">RNA-binding</keyword>
<dbReference type="InterPro" id="IPR050188">
    <property type="entry name" value="RluA_PseudoU_synthase"/>
</dbReference>
<dbReference type="EMBL" id="BCMH01000010">
    <property type="protein sequence ID" value="GAX03903.1"/>
    <property type="molecule type" value="Genomic_DNA"/>
</dbReference>
<dbReference type="GO" id="GO:0009982">
    <property type="term" value="F:pseudouridine synthase activity"/>
    <property type="evidence" value="ECO:0007669"/>
    <property type="project" value="InterPro"/>
</dbReference>
<evidence type="ECO:0000256" key="5">
    <source>
        <dbReference type="RuleBase" id="RU362028"/>
    </source>
</evidence>
<dbReference type="CDD" id="cd02869">
    <property type="entry name" value="PseudoU_synth_RluA_like"/>
    <property type="match status" value="1"/>
</dbReference>
<evidence type="ECO:0000256" key="1">
    <source>
        <dbReference type="ARBA" id="ARBA00000073"/>
    </source>
</evidence>
<dbReference type="PROSITE" id="PS50889">
    <property type="entry name" value="S4"/>
    <property type="match status" value="1"/>
</dbReference>
<dbReference type="Proteomes" id="UP000198430">
    <property type="component" value="Unassembled WGS sequence"/>
</dbReference>
<dbReference type="EC" id="5.4.99.-" evidence="5"/>
<dbReference type="InterPro" id="IPR020103">
    <property type="entry name" value="PsdUridine_synth_cat_dom_sf"/>
</dbReference>
<comment type="similarity">
    <text evidence="2 5">Belongs to the pseudouridine synthase RluA family.</text>
</comment>
<gene>
    <name evidence="7" type="primary">rluD_4</name>
    <name evidence="7" type="ORF">IWT140_01537</name>
</gene>
<dbReference type="NCBIfam" id="TIGR00005">
    <property type="entry name" value="rluA_subfam"/>
    <property type="match status" value="1"/>
</dbReference>
<dbReference type="GO" id="GO:0003723">
    <property type="term" value="F:RNA binding"/>
    <property type="evidence" value="ECO:0007669"/>
    <property type="project" value="UniProtKB-KW"/>
</dbReference>
<dbReference type="GO" id="GO:0140098">
    <property type="term" value="F:catalytic activity, acting on RNA"/>
    <property type="evidence" value="ECO:0007669"/>
    <property type="project" value="UniProtKB-ARBA"/>
</dbReference>
<dbReference type="PANTHER" id="PTHR21600:SF35">
    <property type="entry name" value="PSEUDOURIDINE SYNTHASE"/>
    <property type="match status" value="1"/>
</dbReference>
<keyword evidence="8" id="KW-1185">Reference proteome</keyword>
<reference evidence="7 8" key="1">
    <citation type="submission" date="2015-11" db="EMBL/GenBank/DDBJ databases">
        <title>Draft genome sequences of new species of the genus Lactobacillus isolated from orchardgrass silage.</title>
        <authorList>
            <person name="Tohno M."/>
            <person name="Tanizawa Y."/>
            <person name="Arita M."/>
        </authorList>
    </citation>
    <scope>NUCLEOTIDE SEQUENCE [LARGE SCALE GENOMIC DNA]</scope>
    <source>
        <strain evidence="7 8">IWT140</strain>
    </source>
</reference>
<feature type="domain" description="Pseudouridine synthase RsuA/RluA-like" evidence="6">
    <location>
        <begin position="86"/>
        <end position="235"/>
    </location>
</feature>
<dbReference type="PROSITE" id="PS01129">
    <property type="entry name" value="PSI_RLU"/>
    <property type="match status" value="1"/>
</dbReference>
<dbReference type="InterPro" id="IPR006145">
    <property type="entry name" value="PsdUridine_synth_RsuA/RluA"/>
</dbReference>
<protein>
    <recommendedName>
        <fullName evidence="5">Pseudouridine synthase</fullName>
        <ecNumber evidence="5">5.4.99.-</ecNumber>
    </recommendedName>
</protein>
<evidence type="ECO:0000313" key="8">
    <source>
        <dbReference type="Proteomes" id="UP000198430"/>
    </source>
</evidence>
<name>A0A1Z5IQ71_9LACO</name>
<comment type="catalytic activity">
    <reaction evidence="1 5">
        <text>a uridine in RNA = a pseudouridine in RNA</text>
        <dbReference type="Rhea" id="RHEA:48348"/>
        <dbReference type="Rhea" id="RHEA-COMP:12068"/>
        <dbReference type="Rhea" id="RHEA-COMP:12069"/>
        <dbReference type="ChEBI" id="CHEBI:65314"/>
        <dbReference type="ChEBI" id="CHEBI:65315"/>
    </reaction>
</comment>
<dbReference type="InterPro" id="IPR006224">
    <property type="entry name" value="PsdUridine_synth_RluA-like_CS"/>
</dbReference>
<dbReference type="Pfam" id="PF00849">
    <property type="entry name" value="PseudoU_synth_2"/>
    <property type="match status" value="1"/>
</dbReference>
<dbReference type="SUPFAM" id="SSF55120">
    <property type="entry name" value="Pseudouridine synthase"/>
    <property type="match status" value="1"/>
</dbReference>
<dbReference type="Gene3D" id="3.30.2350.10">
    <property type="entry name" value="Pseudouridine synthase"/>
    <property type="match status" value="1"/>
</dbReference>
<keyword evidence="5" id="KW-0413">Isomerase</keyword>
<comment type="function">
    <text evidence="5">Responsible for synthesis of pseudouridine from uracil.</text>
</comment>
<dbReference type="AlphaFoldDB" id="A0A1Z5IQ71"/>
<accession>A0A1Z5IQ71</accession>
<feature type="active site" evidence="3">
    <location>
        <position position="133"/>
    </location>
</feature>
<evidence type="ECO:0000313" key="7">
    <source>
        <dbReference type="EMBL" id="GAX03903.1"/>
    </source>
</evidence>
<dbReference type="InterPro" id="IPR006225">
    <property type="entry name" value="PsdUridine_synth_RluC/D"/>
</dbReference>
<evidence type="ECO:0000256" key="2">
    <source>
        <dbReference type="ARBA" id="ARBA00010876"/>
    </source>
</evidence>
<dbReference type="GO" id="GO:0000455">
    <property type="term" value="P:enzyme-directed rRNA pseudouridine synthesis"/>
    <property type="evidence" value="ECO:0007669"/>
    <property type="project" value="TreeGrafter"/>
</dbReference>